<dbReference type="PROSITE" id="PS01265">
    <property type="entry name" value="TPX"/>
    <property type="match status" value="1"/>
</dbReference>
<dbReference type="InterPro" id="IPR050455">
    <property type="entry name" value="Tpx_Peroxidase_subfamily"/>
</dbReference>
<keyword evidence="4 6" id="KW-1015">Disulfide bond</keyword>
<dbReference type="InterPro" id="IPR018219">
    <property type="entry name" value="Tpx_CS"/>
</dbReference>
<evidence type="ECO:0000259" key="7">
    <source>
        <dbReference type="PROSITE" id="PS51352"/>
    </source>
</evidence>
<dbReference type="SUPFAM" id="SSF52833">
    <property type="entry name" value="Thioredoxin-like"/>
    <property type="match status" value="1"/>
</dbReference>
<gene>
    <name evidence="6" type="primary">tpx</name>
    <name evidence="8" type="ORF">GQF63_09960</name>
</gene>
<feature type="domain" description="Thioredoxin" evidence="7">
    <location>
        <begin position="18"/>
        <end position="165"/>
    </location>
</feature>
<dbReference type="EMBL" id="WSQA01000006">
    <property type="protein sequence ID" value="MVZ62346.1"/>
    <property type="molecule type" value="Genomic_DNA"/>
</dbReference>
<keyword evidence="3 6" id="KW-0560">Oxidoreductase</keyword>
<keyword evidence="9" id="KW-1185">Reference proteome</keyword>
<comment type="catalytic activity">
    <reaction evidence="6">
        <text>a hydroperoxide + [thioredoxin]-dithiol = an alcohol + [thioredoxin]-disulfide + H2O</text>
        <dbReference type="Rhea" id="RHEA:62620"/>
        <dbReference type="Rhea" id="RHEA-COMP:10698"/>
        <dbReference type="Rhea" id="RHEA-COMP:10700"/>
        <dbReference type="ChEBI" id="CHEBI:15377"/>
        <dbReference type="ChEBI" id="CHEBI:29950"/>
        <dbReference type="ChEBI" id="CHEBI:30879"/>
        <dbReference type="ChEBI" id="CHEBI:35924"/>
        <dbReference type="ChEBI" id="CHEBI:50058"/>
        <dbReference type="EC" id="1.11.1.24"/>
    </reaction>
</comment>
<dbReference type="NCBIfam" id="NF001808">
    <property type="entry name" value="PRK00522.1"/>
    <property type="match status" value="1"/>
</dbReference>
<dbReference type="OrthoDB" id="9809746at2"/>
<organism evidence="8 9">
    <name type="scientific">Sphingobacterium humi</name>
    <dbReference type="NCBI Taxonomy" id="1796905"/>
    <lineage>
        <taxon>Bacteria</taxon>
        <taxon>Pseudomonadati</taxon>
        <taxon>Bacteroidota</taxon>
        <taxon>Sphingobacteriia</taxon>
        <taxon>Sphingobacteriales</taxon>
        <taxon>Sphingobacteriaceae</taxon>
        <taxon>Sphingobacterium</taxon>
    </lineage>
</organism>
<evidence type="ECO:0000313" key="9">
    <source>
        <dbReference type="Proteomes" id="UP000435036"/>
    </source>
</evidence>
<comment type="similarity">
    <text evidence="6">Belongs to the peroxiredoxin family. Tpx subfamily.</text>
</comment>
<dbReference type="InterPro" id="IPR002065">
    <property type="entry name" value="TPX"/>
</dbReference>
<name>A0A6N8KZ09_9SPHI</name>
<dbReference type="Pfam" id="PF08534">
    <property type="entry name" value="Redoxin"/>
    <property type="match status" value="1"/>
</dbReference>
<evidence type="ECO:0000256" key="1">
    <source>
        <dbReference type="ARBA" id="ARBA00022559"/>
    </source>
</evidence>
<evidence type="ECO:0000256" key="2">
    <source>
        <dbReference type="ARBA" id="ARBA00022862"/>
    </source>
</evidence>
<dbReference type="AlphaFoldDB" id="A0A6N8KZ09"/>
<comment type="caution">
    <text evidence="8">The sequence shown here is derived from an EMBL/GenBank/DDBJ whole genome shotgun (WGS) entry which is preliminary data.</text>
</comment>
<keyword evidence="1 6" id="KW-0575">Peroxidase</keyword>
<sequence length="165" mass="17515">MAQITFKGNAVHTEGNLPQVGDTAPNFTLTSGDLSAKSLSDFKGKKVILNIFPSIDTGVCAASVRKFNEEASGLDNTVVLCISKDLPFAQSRFCAAEGLENVVSLSDFKDNSFADAYGVKFSDGPLAGLLSRSVVVIDENGKVIYNEQVAETVEEPNYEAALASL</sequence>
<comment type="function">
    <text evidence="6">Thiol-specific peroxidase that catalyzes the reduction of hydrogen peroxide and organic hydroperoxides to water and alcohols, respectively. Plays a role in cell protection against oxidative stress by detoxifying peroxides.</text>
</comment>
<dbReference type="PANTHER" id="PTHR43110:SF1">
    <property type="entry name" value="THIOL PEROXIDASE"/>
    <property type="match status" value="1"/>
</dbReference>
<evidence type="ECO:0000256" key="4">
    <source>
        <dbReference type="ARBA" id="ARBA00023157"/>
    </source>
</evidence>
<comment type="miscellaneous">
    <text evidence="6">The active site is a conserved redox-active cysteine residue, the peroxidatic cysteine (C(P)), which makes the nucleophilic attack on the peroxide substrate. The peroxide oxidizes the C(P)-SH to cysteine sulfenic acid (C(P)-SOH), which then reacts with another cysteine residue, the resolving cysteine (C(R)), to form a disulfide bridge. The disulfide is subsequently reduced by an appropriate electron donor to complete the catalytic cycle. In this atypical 2-Cys peroxiredoxin, C(R) is present in the same subunit to form an intramolecular disulfide. The disulfide is subsequently reduced by thioredoxin.</text>
</comment>
<dbReference type="InterPro" id="IPR036249">
    <property type="entry name" value="Thioredoxin-like_sf"/>
</dbReference>
<comment type="subunit">
    <text evidence="6">Homodimer.</text>
</comment>
<evidence type="ECO:0000256" key="6">
    <source>
        <dbReference type="HAMAP-Rule" id="MF_00269"/>
    </source>
</evidence>
<dbReference type="CDD" id="cd03014">
    <property type="entry name" value="PRX_Atyp2cys"/>
    <property type="match status" value="1"/>
</dbReference>
<dbReference type="InterPro" id="IPR013740">
    <property type="entry name" value="Redoxin"/>
</dbReference>
<dbReference type="EC" id="1.11.1.24" evidence="6"/>
<accession>A0A6N8KZ09</accession>
<dbReference type="Proteomes" id="UP000435036">
    <property type="component" value="Unassembled WGS sequence"/>
</dbReference>
<dbReference type="RefSeq" id="WP_160369081.1">
    <property type="nucleotide sequence ID" value="NZ_WSQA01000006.1"/>
</dbReference>
<dbReference type="InterPro" id="IPR013766">
    <property type="entry name" value="Thioredoxin_domain"/>
</dbReference>
<feature type="disulfide bond" description="Redox-active" evidence="6">
    <location>
        <begin position="60"/>
        <end position="94"/>
    </location>
</feature>
<dbReference type="PANTHER" id="PTHR43110">
    <property type="entry name" value="THIOL PEROXIDASE"/>
    <property type="match status" value="1"/>
</dbReference>
<proteinExistence type="inferred from homology"/>
<keyword evidence="2 6" id="KW-0049">Antioxidant</keyword>
<evidence type="ECO:0000256" key="5">
    <source>
        <dbReference type="ARBA" id="ARBA00023284"/>
    </source>
</evidence>
<evidence type="ECO:0000256" key="3">
    <source>
        <dbReference type="ARBA" id="ARBA00023002"/>
    </source>
</evidence>
<dbReference type="PROSITE" id="PS51352">
    <property type="entry name" value="THIOREDOXIN_2"/>
    <property type="match status" value="1"/>
</dbReference>
<dbReference type="Gene3D" id="3.40.30.10">
    <property type="entry name" value="Glutaredoxin"/>
    <property type="match status" value="1"/>
</dbReference>
<feature type="active site" description="Cysteine sulfenic acid (-SOH) intermediate" evidence="6">
    <location>
        <position position="60"/>
    </location>
</feature>
<reference evidence="8 9" key="1">
    <citation type="submission" date="2019-12" db="EMBL/GenBank/DDBJ databases">
        <authorList>
            <person name="Dong K."/>
        </authorList>
    </citation>
    <scope>NUCLEOTIDE SEQUENCE [LARGE SCALE GENOMIC DNA]</scope>
    <source>
        <strain evidence="8 9">JCM 31225</strain>
    </source>
</reference>
<evidence type="ECO:0000313" key="8">
    <source>
        <dbReference type="EMBL" id="MVZ62346.1"/>
    </source>
</evidence>
<protein>
    <recommendedName>
        <fullName evidence="6">Thiol peroxidase</fullName>
        <shortName evidence="6">Tpx</shortName>
        <ecNumber evidence="6">1.11.1.24</ecNumber>
    </recommendedName>
    <alternativeName>
        <fullName evidence="6">Peroxiredoxin tpx</fullName>
        <shortName evidence="6">Prx</shortName>
    </alternativeName>
    <alternativeName>
        <fullName evidence="6">Thioredoxin peroxidase</fullName>
    </alternativeName>
    <alternativeName>
        <fullName evidence="6">Thioredoxin-dependent peroxiredoxin</fullName>
    </alternativeName>
</protein>
<dbReference type="GO" id="GO:0008379">
    <property type="term" value="F:thioredoxin peroxidase activity"/>
    <property type="evidence" value="ECO:0007669"/>
    <property type="project" value="UniProtKB-UniRule"/>
</dbReference>
<keyword evidence="5 6" id="KW-0676">Redox-active center</keyword>
<dbReference type="HAMAP" id="MF_00269">
    <property type="entry name" value="Tpx"/>
    <property type="match status" value="1"/>
</dbReference>